<dbReference type="Proteomes" id="UP000298663">
    <property type="component" value="Unassembled WGS sequence"/>
</dbReference>
<reference evidence="1 2" key="1">
    <citation type="journal article" date="2015" name="Genome Biol.">
        <title>Comparative genomics of Steinernema reveals deeply conserved gene regulatory networks.</title>
        <authorList>
            <person name="Dillman A.R."/>
            <person name="Macchietto M."/>
            <person name="Porter C.F."/>
            <person name="Rogers A."/>
            <person name="Williams B."/>
            <person name="Antoshechkin I."/>
            <person name="Lee M.M."/>
            <person name="Goodwin Z."/>
            <person name="Lu X."/>
            <person name="Lewis E.E."/>
            <person name="Goodrich-Blair H."/>
            <person name="Stock S.P."/>
            <person name="Adams B.J."/>
            <person name="Sternberg P.W."/>
            <person name="Mortazavi A."/>
        </authorList>
    </citation>
    <scope>NUCLEOTIDE SEQUENCE [LARGE SCALE GENOMIC DNA]</scope>
    <source>
        <strain evidence="1 2">ALL</strain>
    </source>
</reference>
<evidence type="ECO:0000313" key="1">
    <source>
        <dbReference type="EMBL" id="TKR62892.1"/>
    </source>
</evidence>
<protein>
    <submittedName>
        <fullName evidence="1">Uncharacterized protein</fullName>
    </submittedName>
</protein>
<dbReference type="AlphaFoldDB" id="A0A4U5M2J9"/>
<gene>
    <name evidence="1" type="ORF">L596_026794</name>
</gene>
<name>A0A4U5M2J9_STECR</name>
<evidence type="ECO:0000313" key="2">
    <source>
        <dbReference type="Proteomes" id="UP000298663"/>
    </source>
</evidence>
<proteinExistence type="predicted"/>
<accession>A0A4U5M2J9</accession>
<sequence length="66" mass="7597">MHRIDTDHIKDAFSEHGSISMEPGVDDGETFDEKHEIKKGDFSISVRIDNNRVALVYERQLFCVFA</sequence>
<reference evidence="1 2" key="2">
    <citation type="journal article" date="2019" name="G3 (Bethesda)">
        <title>Hybrid Assembly of the Genome of the Entomopathogenic Nematode Steinernema carpocapsae Identifies the X-Chromosome.</title>
        <authorList>
            <person name="Serra L."/>
            <person name="Macchietto M."/>
            <person name="Macias-Munoz A."/>
            <person name="McGill C.J."/>
            <person name="Rodriguez I.M."/>
            <person name="Rodriguez B."/>
            <person name="Murad R."/>
            <person name="Mortazavi A."/>
        </authorList>
    </citation>
    <scope>NUCLEOTIDE SEQUENCE [LARGE SCALE GENOMIC DNA]</scope>
    <source>
        <strain evidence="1 2">ALL</strain>
    </source>
</reference>
<keyword evidence="2" id="KW-1185">Reference proteome</keyword>
<comment type="caution">
    <text evidence="1">The sequence shown here is derived from an EMBL/GenBank/DDBJ whole genome shotgun (WGS) entry which is preliminary data.</text>
</comment>
<dbReference type="EMBL" id="AZBU02000010">
    <property type="protein sequence ID" value="TKR62892.1"/>
    <property type="molecule type" value="Genomic_DNA"/>
</dbReference>
<organism evidence="1 2">
    <name type="scientific">Steinernema carpocapsae</name>
    <name type="common">Entomopathogenic nematode</name>
    <dbReference type="NCBI Taxonomy" id="34508"/>
    <lineage>
        <taxon>Eukaryota</taxon>
        <taxon>Metazoa</taxon>
        <taxon>Ecdysozoa</taxon>
        <taxon>Nematoda</taxon>
        <taxon>Chromadorea</taxon>
        <taxon>Rhabditida</taxon>
        <taxon>Tylenchina</taxon>
        <taxon>Panagrolaimomorpha</taxon>
        <taxon>Strongyloidoidea</taxon>
        <taxon>Steinernematidae</taxon>
        <taxon>Steinernema</taxon>
    </lineage>
</organism>